<reference evidence="3" key="1">
    <citation type="journal article" date="2019" name="Int. J. Syst. Evol. Microbiol.">
        <title>The Global Catalogue of Microorganisms (GCM) 10K type strain sequencing project: providing services to taxonomists for standard genome sequencing and annotation.</title>
        <authorList>
            <consortium name="The Broad Institute Genomics Platform"/>
            <consortium name="The Broad Institute Genome Sequencing Center for Infectious Disease"/>
            <person name="Wu L."/>
            <person name="Ma J."/>
        </authorList>
    </citation>
    <scope>NUCLEOTIDE SEQUENCE [LARGE SCALE GENOMIC DNA]</scope>
    <source>
        <strain evidence="3">NBRC 101365</strain>
    </source>
</reference>
<evidence type="ECO:0000256" key="1">
    <source>
        <dbReference type="SAM" id="Phobius"/>
    </source>
</evidence>
<protein>
    <submittedName>
        <fullName evidence="2">Uncharacterized protein</fullName>
    </submittedName>
</protein>
<keyword evidence="1" id="KW-1133">Transmembrane helix</keyword>
<comment type="caution">
    <text evidence="2">The sequence shown here is derived from an EMBL/GenBank/DDBJ whole genome shotgun (WGS) entry which is preliminary data.</text>
</comment>
<sequence length="61" mass="7223">MMGLWNELYQLSIAPLPTGVFVFFALTTLVEQVRINRLEKVRDDLGRRLYELEEKLGIDRR</sequence>
<dbReference type="RefSeq" id="WP_284313269.1">
    <property type="nucleotide sequence ID" value="NZ_BSPC01000027.1"/>
</dbReference>
<gene>
    <name evidence="2" type="ORF">GCM10007874_31880</name>
</gene>
<keyword evidence="1" id="KW-0472">Membrane</keyword>
<organism evidence="2 3">
    <name type="scientific">Labrys miyagiensis</name>
    <dbReference type="NCBI Taxonomy" id="346912"/>
    <lineage>
        <taxon>Bacteria</taxon>
        <taxon>Pseudomonadati</taxon>
        <taxon>Pseudomonadota</taxon>
        <taxon>Alphaproteobacteria</taxon>
        <taxon>Hyphomicrobiales</taxon>
        <taxon>Xanthobacteraceae</taxon>
        <taxon>Labrys</taxon>
    </lineage>
</organism>
<evidence type="ECO:0000313" key="2">
    <source>
        <dbReference type="EMBL" id="GLS20171.1"/>
    </source>
</evidence>
<keyword evidence="3" id="KW-1185">Reference proteome</keyword>
<evidence type="ECO:0000313" key="3">
    <source>
        <dbReference type="Proteomes" id="UP001156882"/>
    </source>
</evidence>
<name>A0ABQ6CII2_9HYPH</name>
<dbReference type="EMBL" id="BSPC01000027">
    <property type="protein sequence ID" value="GLS20171.1"/>
    <property type="molecule type" value="Genomic_DNA"/>
</dbReference>
<proteinExistence type="predicted"/>
<keyword evidence="1" id="KW-0812">Transmembrane</keyword>
<accession>A0ABQ6CII2</accession>
<feature type="transmembrane region" description="Helical" evidence="1">
    <location>
        <begin position="12"/>
        <end position="30"/>
    </location>
</feature>
<dbReference type="Proteomes" id="UP001156882">
    <property type="component" value="Unassembled WGS sequence"/>
</dbReference>